<gene>
    <name evidence="2" type="ORF">SAMN04488124_0879</name>
</gene>
<dbReference type="Proteomes" id="UP000243250">
    <property type="component" value="Unassembled WGS sequence"/>
</dbReference>
<evidence type="ECO:0000313" key="2">
    <source>
        <dbReference type="EMBL" id="SFR37253.1"/>
    </source>
</evidence>
<sequence>MTRMARIDDRFGAFADATRRRVLRVLCTSSDEASELPLDTLVTKVGESERLGNEDGQLRLHLVHVHLPKLERAALVDYDGETVRLTVETDVVTDGLRLAKRFETG</sequence>
<dbReference type="EMBL" id="FOYS01000001">
    <property type="protein sequence ID" value="SFR37253.1"/>
    <property type="molecule type" value="Genomic_DNA"/>
</dbReference>
<dbReference type="InterPro" id="IPR055768">
    <property type="entry name" value="DUF7344"/>
</dbReference>
<accession>A0A1I6G4W3</accession>
<dbReference type="STRING" id="555875.SAMN04488124_0879"/>
<reference evidence="3" key="1">
    <citation type="submission" date="2016-10" db="EMBL/GenBank/DDBJ databases">
        <authorList>
            <person name="Varghese N."/>
            <person name="Submissions S."/>
        </authorList>
    </citation>
    <scope>NUCLEOTIDE SEQUENCE [LARGE SCALE GENOMIC DNA]</scope>
    <source>
        <strain evidence="3">CGMCC 1.8711</strain>
    </source>
</reference>
<name>A0A1I6G4W3_9EURY</name>
<evidence type="ECO:0000313" key="3">
    <source>
        <dbReference type="Proteomes" id="UP000243250"/>
    </source>
</evidence>
<keyword evidence="3" id="KW-1185">Reference proteome</keyword>
<dbReference type="InterPro" id="IPR036388">
    <property type="entry name" value="WH-like_DNA-bd_sf"/>
</dbReference>
<dbReference type="AlphaFoldDB" id="A0A1I6G4W3"/>
<dbReference type="OrthoDB" id="247722at2157"/>
<dbReference type="Pfam" id="PF24035">
    <property type="entry name" value="DUF7344"/>
    <property type="match status" value="1"/>
</dbReference>
<proteinExistence type="predicted"/>
<evidence type="ECO:0000259" key="1">
    <source>
        <dbReference type="Pfam" id="PF24035"/>
    </source>
</evidence>
<protein>
    <recommendedName>
        <fullName evidence="1">DUF7344 domain-containing protein</fullName>
    </recommendedName>
</protein>
<organism evidence="2 3">
    <name type="scientific">Halogeometricum limi</name>
    <dbReference type="NCBI Taxonomy" id="555875"/>
    <lineage>
        <taxon>Archaea</taxon>
        <taxon>Methanobacteriati</taxon>
        <taxon>Methanobacteriota</taxon>
        <taxon>Stenosarchaea group</taxon>
        <taxon>Halobacteria</taxon>
        <taxon>Halobacteriales</taxon>
        <taxon>Haloferacaceae</taxon>
        <taxon>Halogeometricum</taxon>
    </lineage>
</organism>
<feature type="domain" description="DUF7344" evidence="1">
    <location>
        <begin position="12"/>
        <end position="82"/>
    </location>
</feature>
<dbReference type="Gene3D" id="1.10.10.10">
    <property type="entry name" value="Winged helix-like DNA-binding domain superfamily/Winged helix DNA-binding domain"/>
    <property type="match status" value="1"/>
</dbReference>